<organism evidence="3 4">
    <name type="scientific">Fusarium oxysporum f. sp. narcissi</name>
    <dbReference type="NCBI Taxonomy" id="451672"/>
    <lineage>
        <taxon>Eukaryota</taxon>
        <taxon>Fungi</taxon>
        <taxon>Dikarya</taxon>
        <taxon>Ascomycota</taxon>
        <taxon>Pezizomycotina</taxon>
        <taxon>Sordariomycetes</taxon>
        <taxon>Hypocreomycetidae</taxon>
        <taxon>Hypocreales</taxon>
        <taxon>Nectriaceae</taxon>
        <taxon>Fusarium</taxon>
        <taxon>Fusarium oxysporum species complex</taxon>
    </lineage>
</organism>
<feature type="region of interest" description="Disordered" evidence="2">
    <location>
        <begin position="161"/>
        <end position="180"/>
    </location>
</feature>
<keyword evidence="1" id="KW-0175">Coiled coil</keyword>
<protein>
    <submittedName>
        <fullName evidence="3">Uncharacterized protein</fullName>
    </submittedName>
</protein>
<comment type="caution">
    <text evidence="3">The sequence shown here is derived from an EMBL/GenBank/DDBJ whole genome shotgun (WGS) entry which is preliminary data.</text>
</comment>
<feature type="region of interest" description="Disordered" evidence="2">
    <location>
        <begin position="41"/>
        <end position="75"/>
    </location>
</feature>
<sequence length="206" mass="23697">MDKVNFIRAYAEARRVGMTEKNILSGWRVTGNWPISRAKALRHPEIQQDRPNGSQRTTPEPRPYLGSDDTPQTSRQIRDLGLNKTPKTRRRYNVIAKGFEAQQQTVAAHTQRIDSLEEELARLKRGKKRKAVPNPNRRFMTLRETLAVRKVIPEEETQNESVAGEYVCSDEEESKSEASSVIEVREEAVANQRTTRSGRLIKRPRF</sequence>
<dbReference type="EMBL" id="MQTW01000462">
    <property type="protein sequence ID" value="RYC80002.1"/>
    <property type="molecule type" value="Genomic_DNA"/>
</dbReference>
<dbReference type="Proteomes" id="UP000290540">
    <property type="component" value="Unassembled WGS sequence"/>
</dbReference>
<accession>A0A4Q2V0I3</accession>
<gene>
    <name evidence="3" type="ORF">BFJ63_vAg17119</name>
</gene>
<evidence type="ECO:0000313" key="3">
    <source>
        <dbReference type="EMBL" id="RYC80002.1"/>
    </source>
</evidence>
<reference evidence="3 4" key="1">
    <citation type="submission" date="2016-12" db="EMBL/GenBank/DDBJ databases">
        <title>Draft genome sequence of Fusarium oxysporum causing rot on Narcissus.</title>
        <authorList>
            <person name="Armitage A.D."/>
            <person name="Taylor A."/>
            <person name="Clarkson J.P."/>
            <person name="Harrison R.J."/>
            <person name="Jackson A.C."/>
        </authorList>
    </citation>
    <scope>NUCLEOTIDE SEQUENCE [LARGE SCALE GENOMIC DNA]</scope>
    <source>
        <strain evidence="3 4">N139</strain>
    </source>
</reference>
<evidence type="ECO:0000256" key="1">
    <source>
        <dbReference type="SAM" id="Coils"/>
    </source>
</evidence>
<feature type="compositionally biased region" description="Polar residues" evidence="2">
    <location>
        <begin position="49"/>
        <end position="58"/>
    </location>
</feature>
<evidence type="ECO:0000313" key="4">
    <source>
        <dbReference type="Proteomes" id="UP000290540"/>
    </source>
</evidence>
<name>A0A4Q2V0I3_FUSOX</name>
<dbReference type="AlphaFoldDB" id="A0A4Q2V0I3"/>
<feature type="coiled-coil region" evidence="1">
    <location>
        <begin position="99"/>
        <end position="126"/>
    </location>
</feature>
<evidence type="ECO:0000256" key="2">
    <source>
        <dbReference type="SAM" id="MobiDB-lite"/>
    </source>
</evidence>
<proteinExistence type="predicted"/>